<feature type="compositionally biased region" description="Polar residues" evidence="1">
    <location>
        <begin position="1906"/>
        <end position="1919"/>
    </location>
</feature>
<feature type="compositionally biased region" description="Polar residues" evidence="1">
    <location>
        <begin position="1964"/>
        <end position="1978"/>
    </location>
</feature>
<feature type="domain" description="C2H2-type" evidence="2">
    <location>
        <begin position="14"/>
        <end position="38"/>
    </location>
</feature>
<feature type="region of interest" description="Disordered" evidence="1">
    <location>
        <begin position="1359"/>
        <end position="1450"/>
    </location>
</feature>
<evidence type="ECO:0000259" key="2">
    <source>
        <dbReference type="SMART" id="SM00355"/>
    </source>
</evidence>
<dbReference type="Proteomes" id="UP000887575">
    <property type="component" value="Unassembled WGS sequence"/>
</dbReference>
<feature type="domain" description="C2H2-type" evidence="2">
    <location>
        <begin position="1210"/>
        <end position="1233"/>
    </location>
</feature>
<feature type="compositionally biased region" description="Pro residues" evidence="1">
    <location>
        <begin position="1725"/>
        <end position="1737"/>
    </location>
</feature>
<feature type="region of interest" description="Disordered" evidence="1">
    <location>
        <begin position="1478"/>
        <end position="1498"/>
    </location>
</feature>
<feature type="region of interest" description="Disordered" evidence="1">
    <location>
        <begin position="1650"/>
        <end position="2024"/>
    </location>
</feature>
<keyword evidence="3" id="KW-1185">Reference proteome</keyword>
<feature type="compositionally biased region" description="Basic residues" evidence="1">
    <location>
        <begin position="1414"/>
        <end position="1429"/>
    </location>
</feature>
<dbReference type="WBParaSite" id="MBELARI_LOCUS21259">
    <property type="protein sequence ID" value="MBELARI_LOCUS21259"/>
    <property type="gene ID" value="MBELARI_LOCUS21259"/>
</dbReference>
<protein>
    <recommendedName>
        <fullName evidence="2">C2H2-type domain-containing protein</fullName>
    </recommendedName>
</protein>
<dbReference type="SMART" id="SM00355">
    <property type="entry name" value="ZnF_C2H2"/>
    <property type="match status" value="5"/>
</dbReference>
<evidence type="ECO:0000313" key="3">
    <source>
        <dbReference type="Proteomes" id="UP000887575"/>
    </source>
</evidence>
<proteinExistence type="predicted"/>
<evidence type="ECO:0000256" key="1">
    <source>
        <dbReference type="SAM" id="MobiDB-lite"/>
    </source>
</evidence>
<name>A0AAF3F3X7_9BILA</name>
<organism evidence="3 4">
    <name type="scientific">Mesorhabditis belari</name>
    <dbReference type="NCBI Taxonomy" id="2138241"/>
    <lineage>
        <taxon>Eukaryota</taxon>
        <taxon>Metazoa</taxon>
        <taxon>Ecdysozoa</taxon>
        <taxon>Nematoda</taxon>
        <taxon>Chromadorea</taxon>
        <taxon>Rhabditida</taxon>
        <taxon>Rhabditina</taxon>
        <taxon>Rhabditomorpha</taxon>
        <taxon>Rhabditoidea</taxon>
        <taxon>Rhabditidae</taxon>
        <taxon>Mesorhabditinae</taxon>
        <taxon>Mesorhabditis</taxon>
    </lineage>
</organism>
<feature type="domain" description="C2H2-type" evidence="2">
    <location>
        <begin position="495"/>
        <end position="521"/>
    </location>
</feature>
<accession>A0AAF3F3X7</accession>
<dbReference type="InterPro" id="IPR013087">
    <property type="entry name" value="Znf_C2H2_type"/>
</dbReference>
<feature type="compositionally biased region" description="Polar residues" evidence="1">
    <location>
        <begin position="1650"/>
        <end position="1659"/>
    </location>
</feature>
<feature type="compositionally biased region" description="Polar residues" evidence="1">
    <location>
        <begin position="1777"/>
        <end position="1794"/>
    </location>
</feature>
<evidence type="ECO:0000313" key="4">
    <source>
        <dbReference type="WBParaSite" id="MBELARI_LOCUS21259"/>
    </source>
</evidence>
<sequence length="2024" mass="229827">MVANSAIETDFEADRCKVCQVDCNTPEQKELHLRFPLHNRRKNISAYLAKIAANPVQSTRSSEISRRYALLKENVLGADCIVEFVFPWCESGWWACSICYESGNNYDLLDQHLSSRRHLGIYLNELISDPNINALTCDAGELLRLKDDIFERGEMMLPPDVISLSISKPEAMSSLVISDRSPPYSTHESGQKNMVFLSCQVCHESFLSIVKGPEQLRAWDVHSVSPAHRNALYISNVIGLCNPKEVVDETANTNEHNGPFGWRNYELLLDGKQPPPGVQMQGPVCGINHLVTFNDQAYCGLCFCAVHGLEEHFSSESHIIRFVNKTKPKAGFIMTQCHERLRRSKLLSNLDRHGLSIDRSRCCECPMPKELRDRIVKGPLPLPEPIPMVEPFDNKNQCIFCPICIAALQLKENEDPIAVWHKHLVTAEHLRMCAKRNEYYLDDKFFVPTRSSIEWELNQINETLGHWTEEDGKWIQNQFNIGLEFIIDNRNAEQFICTQCAEVFHYSQKAQALHHLRSLDHLTKYLHISNRDLISKFERKEGQPTNMREMRRMLDANMDLLQIAPHRLSQLTDARVYDPQLAVRMEYWGKINKRTVELSGFEFEQRDLLETVYELVDKVADDDAETQEISLREALLATSIKVLEIGESTLICRCLKCQNVIVTEPSKLVEDMSEHLSKEEHQRRQIAILSCQMAPNGFTDQPSGYTVKEFEQKDPIKKVTWHYNQTLKMHEFVLAIVGLQDIVERKSNEHDIEPPDPTECDFYCRLCLVSFPRKAQALESHIRSSTHILQYVHKYHPTALKKIEQSAENDNGREFRKVLAQLLKDVKPPSQYCIMVYDPFGERQRRAILAMQRAQEDERRRAEEEERKVAEETRKKKDEERRKQREAEYKARARIQAERDKLEAAQREKRMKIEAQRERLEKEARERRAMMEAREQKERDQLMALAFAKQQELEAARNRLEQERQMIEETKKGKERAILQARLSEERRRLDEQIRDKQRQKQLIEDRKKLEQELEDVRRRKAETEARRIELENRQQSAAIASRQSASVPRPSLIIPPAPTLNLPLTQPNLMPGLPMLNPVQFTVPPPTFNAGVPPPSVAMSMGQPISFNMANPNIRPPPQLMPQQAIPWQTVRPTLANVAVDPYLLDPAIITSREQLLDFMERQGTIPIPKEEVSLIKRFNTYVASVQGLLGLASIYEVVCLDDPKLESYYCSLCRHWALAGEMIKHMESNVHRLAYLFKFRVAFHNAVMSETNVMVRDCMIEQFAVELWKREQPGAVLSQRLRAVLNKQVVQRLWPNYYLSQDQSWKYDPRAGSPIPVDPSDTSLMNLELPGRNTMMPMNVSMVWEGGPMENLMHNEMDRRSDDRARRRSSRSPSGTEKTKEEVIDGDHGPGIAQGGQRREIEEGAQVEVAKRSRSRDRRRPKSRSPNRSHLMQPLIPINSTAPIGHPPSWEESAAAFLQKIGDTKAASKVLESQAAATRLPLPNPPSTSQARSENNENAQLRKMLGLLVTMQKEAETRGSLDDQMINQIYGEMGLKRNADSEADALLVKVCSLIGGTSAQDPTKAKPKIDLSVFGIEEANPATPPKNFGVDSIPTFGQNSENLYGIRKDPAAQLPKKQQDGSSSSALPPHLQTLLSGLKGTLNQLKFPSVNTSTAPQPSAKGNYGDDLLRPNLVHRPDDVLSTESNVKHIYPGAHDQQPPPKPQGRNDNRPFGNTGATYSPMDYPPPVQNRPPLPKSQLPVPVHPGQAGRSSEDGYDAVFPVKSREPNMPGGAIRNQSGPSGQSQGYNSQEPRMNPDGKPSATRNMRKKMRKELREKGYNPDAFNYYQSGPEPIPGKNLQLPADFRPSQEDLEGDFSHAEQPRQPQRGIQGQGRPPQMIELDEDDWEGAVGSLNNLMTEKPQQRHQQGTSSNQQQKLQPLMEIDYGDPHARYGGPKGGPTPGRSQSPGFARGGLQYGGPSRPQGNDQQWPHPQGNNYPGYPRDPYAPPQPQPVSRLSQLRGAPPPPPSNRSGNYPNYPPRGY</sequence>
<reference evidence="4" key="1">
    <citation type="submission" date="2024-02" db="UniProtKB">
        <authorList>
            <consortium name="WormBaseParasite"/>
        </authorList>
    </citation>
    <scope>IDENTIFICATION</scope>
</reference>
<feature type="domain" description="C2H2-type" evidence="2">
    <location>
        <begin position="762"/>
        <end position="787"/>
    </location>
</feature>
<feature type="compositionally biased region" description="Polar residues" evidence="1">
    <location>
        <begin position="1489"/>
        <end position="1498"/>
    </location>
</feature>
<feature type="compositionally biased region" description="Basic and acidic residues" evidence="1">
    <location>
        <begin position="1379"/>
        <end position="1390"/>
    </location>
</feature>
<feature type="compositionally biased region" description="Low complexity" evidence="1">
    <location>
        <begin position="1864"/>
        <end position="1879"/>
    </location>
</feature>
<feature type="region of interest" description="Disordered" evidence="1">
    <location>
        <begin position="856"/>
        <end position="885"/>
    </location>
</feature>
<feature type="domain" description="C2H2-type" evidence="2">
    <location>
        <begin position="94"/>
        <end position="118"/>
    </location>
</feature>